<evidence type="ECO:0000313" key="3">
    <source>
        <dbReference type="Proteomes" id="UP001221757"/>
    </source>
</evidence>
<dbReference type="Proteomes" id="UP001221757">
    <property type="component" value="Unassembled WGS sequence"/>
</dbReference>
<name>A0AAD7D120_MYCRO</name>
<organism evidence="2 3">
    <name type="scientific">Mycena rosella</name>
    <name type="common">Pink bonnet</name>
    <name type="synonym">Agaricus rosellus</name>
    <dbReference type="NCBI Taxonomy" id="1033263"/>
    <lineage>
        <taxon>Eukaryota</taxon>
        <taxon>Fungi</taxon>
        <taxon>Dikarya</taxon>
        <taxon>Basidiomycota</taxon>
        <taxon>Agaricomycotina</taxon>
        <taxon>Agaricomycetes</taxon>
        <taxon>Agaricomycetidae</taxon>
        <taxon>Agaricales</taxon>
        <taxon>Marasmiineae</taxon>
        <taxon>Mycenaceae</taxon>
        <taxon>Mycena</taxon>
    </lineage>
</organism>
<accession>A0AAD7D120</accession>
<dbReference type="EMBL" id="JARKIE010000160">
    <property type="protein sequence ID" value="KAJ7673612.1"/>
    <property type="molecule type" value="Genomic_DNA"/>
</dbReference>
<evidence type="ECO:0000256" key="1">
    <source>
        <dbReference type="SAM" id="MobiDB-lite"/>
    </source>
</evidence>
<sequence length="268" mass="28295">MSSLKRPAEDDAPDTENASSSIPSVPDAPDAKEHAASDAKDHVAAPAPSHLFVVVTDDEYDTGLDSAHEGPRPLGVARTLAGATELMKALHDVHEAKRVLAEGEARSEFGGLDTKSKKGKLVGEAHVGNMKARVEKWKVAEGKTLATGAQFTDADAAAAAPATTVHYAYTIVHSWTDYYGDSGAHALGGVVLKPCAVPALVCAKLPCKGLTGMKFPPLTAKDGVLVAEERHSKSKGKKYLGTARRWVVTDWEVQEAKKAPARKKAKTA</sequence>
<keyword evidence="3" id="KW-1185">Reference proteome</keyword>
<feature type="region of interest" description="Disordered" evidence="1">
    <location>
        <begin position="1"/>
        <end position="44"/>
    </location>
</feature>
<feature type="compositionally biased region" description="Basic and acidic residues" evidence="1">
    <location>
        <begin position="29"/>
        <end position="43"/>
    </location>
</feature>
<protein>
    <submittedName>
        <fullName evidence="2">Uncharacterized protein</fullName>
    </submittedName>
</protein>
<reference evidence="2" key="1">
    <citation type="submission" date="2023-03" db="EMBL/GenBank/DDBJ databases">
        <title>Massive genome expansion in bonnet fungi (Mycena s.s.) driven by repeated elements and novel gene families across ecological guilds.</title>
        <authorList>
            <consortium name="Lawrence Berkeley National Laboratory"/>
            <person name="Harder C.B."/>
            <person name="Miyauchi S."/>
            <person name="Viragh M."/>
            <person name="Kuo A."/>
            <person name="Thoen E."/>
            <person name="Andreopoulos B."/>
            <person name="Lu D."/>
            <person name="Skrede I."/>
            <person name="Drula E."/>
            <person name="Henrissat B."/>
            <person name="Morin E."/>
            <person name="Kohler A."/>
            <person name="Barry K."/>
            <person name="LaButti K."/>
            <person name="Morin E."/>
            <person name="Salamov A."/>
            <person name="Lipzen A."/>
            <person name="Mereny Z."/>
            <person name="Hegedus B."/>
            <person name="Baldrian P."/>
            <person name="Stursova M."/>
            <person name="Weitz H."/>
            <person name="Taylor A."/>
            <person name="Grigoriev I.V."/>
            <person name="Nagy L.G."/>
            <person name="Martin F."/>
            <person name="Kauserud H."/>
        </authorList>
    </citation>
    <scope>NUCLEOTIDE SEQUENCE</scope>
    <source>
        <strain evidence="2">CBHHK067</strain>
    </source>
</reference>
<proteinExistence type="predicted"/>
<dbReference type="AlphaFoldDB" id="A0AAD7D120"/>
<comment type="caution">
    <text evidence="2">The sequence shown here is derived from an EMBL/GenBank/DDBJ whole genome shotgun (WGS) entry which is preliminary data.</text>
</comment>
<evidence type="ECO:0000313" key="2">
    <source>
        <dbReference type="EMBL" id="KAJ7673612.1"/>
    </source>
</evidence>
<gene>
    <name evidence="2" type="ORF">B0H17DRAFT_1140827</name>
</gene>